<dbReference type="PANTHER" id="PTHR10366">
    <property type="entry name" value="NAD DEPENDENT EPIMERASE/DEHYDRATASE"/>
    <property type="match status" value="1"/>
</dbReference>
<name>A0A9P0QRF7_9ASCO</name>
<accession>A0A9P0QRF7</accession>
<keyword evidence="5" id="KW-1185">Reference proteome</keyword>
<dbReference type="AlphaFoldDB" id="A0A9P0QRF7"/>
<dbReference type="GO" id="GO:0016616">
    <property type="term" value="F:oxidoreductase activity, acting on the CH-OH group of donors, NAD or NADP as acceptor"/>
    <property type="evidence" value="ECO:0007669"/>
    <property type="project" value="TreeGrafter"/>
</dbReference>
<evidence type="ECO:0000256" key="1">
    <source>
        <dbReference type="ARBA" id="ARBA00023002"/>
    </source>
</evidence>
<dbReference type="PANTHER" id="PTHR10366:SF564">
    <property type="entry name" value="STEROL-4-ALPHA-CARBOXYLATE 3-DEHYDROGENASE, DECARBOXYLATING"/>
    <property type="match status" value="1"/>
</dbReference>
<evidence type="ECO:0000313" key="5">
    <source>
        <dbReference type="Proteomes" id="UP000837801"/>
    </source>
</evidence>
<dbReference type="InterPro" id="IPR050425">
    <property type="entry name" value="NAD(P)_dehydrat-like"/>
</dbReference>
<comment type="similarity">
    <text evidence="2">Belongs to the NAD(P)-dependent epimerase/dehydratase family. Dihydroflavonol-4-reductase subfamily.</text>
</comment>
<keyword evidence="1" id="KW-0560">Oxidoreductase</keyword>
<organism evidence="4 5">
    <name type="scientific">[Candida] railenensis</name>
    <dbReference type="NCBI Taxonomy" id="45579"/>
    <lineage>
        <taxon>Eukaryota</taxon>
        <taxon>Fungi</taxon>
        <taxon>Dikarya</taxon>
        <taxon>Ascomycota</taxon>
        <taxon>Saccharomycotina</taxon>
        <taxon>Pichiomycetes</taxon>
        <taxon>Debaryomycetaceae</taxon>
        <taxon>Kurtzmaniella</taxon>
    </lineage>
</organism>
<sequence>MAIVLITGGTGYVGTFSIIEALVKGYTVRTTVRSLKKSSSLKESILKTADGKLDKETIDSKLTFYEADLTTDEGWEEAINGAQYILHVASPFPTSEPKNENDLIIPAKEGTLRVLKIASKVGGVTKIVLTSSFAAIGYGHPNHTSISEKDWTNVNNTPGAYVKSKYYSEKAAWDFVKSNTSNPFELTAINPVLIIGPVVSGSPGVSSSIDLIKRIVGGETKVGAPKIYMGLIDIRDVAKIHVEALTNEKSNGERFLLVSGGKEYSMLEIGKIYKKVLDPKDPNVHNLPTRNVPTWILKAGGLVVPKLKDAANFADRQMKYNASKAESVFDWTPISVEQSLTDTYNSLKAEKAL</sequence>
<evidence type="ECO:0000256" key="2">
    <source>
        <dbReference type="ARBA" id="ARBA00023445"/>
    </source>
</evidence>
<gene>
    <name evidence="4" type="ORF">CLIB1423_11S02388</name>
</gene>
<dbReference type="Gene3D" id="3.40.50.720">
    <property type="entry name" value="NAD(P)-binding Rossmann-like Domain"/>
    <property type="match status" value="1"/>
</dbReference>
<reference evidence="4" key="1">
    <citation type="submission" date="2022-03" db="EMBL/GenBank/DDBJ databases">
        <authorList>
            <person name="Legras J.-L."/>
            <person name="Devillers H."/>
            <person name="Grondin C."/>
        </authorList>
    </citation>
    <scope>NUCLEOTIDE SEQUENCE</scope>
    <source>
        <strain evidence="4">CLIB 1423</strain>
    </source>
</reference>
<dbReference type="SUPFAM" id="SSF51735">
    <property type="entry name" value="NAD(P)-binding Rossmann-fold domains"/>
    <property type="match status" value="1"/>
</dbReference>
<dbReference type="InterPro" id="IPR001509">
    <property type="entry name" value="Epimerase_deHydtase"/>
</dbReference>
<dbReference type="Proteomes" id="UP000837801">
    <property type="component" value="Unassembled WGS sequence"/>
</dbReference>
<dbReference type="InterPro" id="IPR036291">
    <property type="entry name" value="NAD(P)-bd_dom_sf"/>
</dbReference>
<evidence type="ECO:0000313" key="4">
    <source>
        <dbReference type="EMBL" id="CAH2353554.1"/>
    </source>
</evidence>
<dbReference type="FunFam" id="3.40.50.720:FF:000336">
    <property type="entry name" value="Aldehyde reductase"/>
    <property type="match status" value="1"/>
</dbReference>
<evidence type="ECO:0000259" key="3">
    <source>
        <dbReference type="Pfam" id="PF01370"/>
    </source>
</evidence>
<dbReference type="EMBL" id="CAKXYY010000011">
    <property type="protein sequence ID" value="CAH2353554.1"/>
    <property type="molecule type" value="Genomic_DNA"/>
</dbReference>
<proteinExistence type="inferred from homology"/>
<dbReference type="OrthoDB" id="2735536at2759"/>
<protein>
    <submittedName>
        <fullName evidence="4">NADPH-dependent methylglyoxal reductase Gre2p</fullName>
    </submittedName>
</protein>
<dbReference type="Pfam" id="PF01370">
    <property type="entry name" value="Epimerase"/>
    <property type="match status" value="1"/>
</dbReference>
<feature type="domain" description="NAD-dependent epimerase/dehydratase" evidence="3">
    <location>
        <begin position="4"/>
        <end position="253"/>
    </location>
</feature>
<comment type="caution">
    <text evidence="4">The sequence shown here is derived from an EMBL/GenBank/DDBJ whole genome shotgun (WGS) entry which is preliminary data.</text>
</comment>